<proteinExistence type="predicted"/>
<sequence length="71" mass="8566">MEKRYKYISKRHRIEETLNMRDLGHGIYLGVNMQRQIRWDETMEQTTSIVIPSDEIPNLIEYLQGILKDEK</sequence>
<gene>
    <name evidence="1" type="ORF">AOC03_09870</name>
</gene>
<evidence type="ECO:0000313" key="2">
    <source>
        <dbReference type="Proteomes" id="UP000059847"/>
    </source>
</evidence>
<dbReference type="RefSeq" id="WP_062535567.1">
    <property type="nucleotide sequence ID" value="NZ_CP012678.1"/>
</dbReference>
<dbReference type="KEGG" id="pur:AOC03_09870"/>
<protein>
    <submittedName>
        <fullName evidence="1">Uncharacterized protein</fullName>
    </submittedName>
</protein>
<dbReference type="AlphaFoldDB" id="A0A0M5MNQ1"/>
<dbReference type="STRING" id="45610.AOC03_09870"/>
<evidence type="ECO:0000313" key="1">
    <source>
        <dbReference type="EMBL" id="ALF60305.1"/>
    </source>
</evidence>
<name>A0A0M5MNQ1_9GAMM</name>
<reference evidence="1 2" key="1">
    <citation type="submission" date="2015-09" db="EMBL/GenBank/DDBJ databases">
        <title>Complete genome of Psychrobacter urativorans R10.10B.</title>
        <authorList>
            <person name="See-Too W.S."/>
            <person name="Chan K.G."/>
        </authorList>
    </citation>
    <scope>NUCLEOTIDE SEQUENCE [LARGE SCALE GENOMIC DNA]</scope>
    <source>
        <strain evidence="1 2">R10.10B</strain>
    </source>
</reference>
<accession>A0A0M5MNQ1</accession>
<dbReference type="EMBL" id="CP012678">
    <property type="protein sequence ID" value="ALF60305.1"/>
    <property type="molecule type" value="Genomic_DNA"/>
</dbReference>
<dbReference type="Proteomes" id="UP000059847">
    <property type="component" value="Chromosome"/>
</dbReference>
<keyword evidence="2" id="KW-1185">Reference proteome</keyword>
<organism evidence="1 2">
    <name type="scientific">Psychrobacter urativorans</name>
    <dbReference type="NCBI Taxonomy" id="45610"/>
    <lineage>
        <taxon>Bacteria</taxon>
        <taxon>Pseudomonadati</taxon>
        <taxon>Pseudomonadota</taxon>
        <taxon>Gammaproteobacteria</taxon>
        <taxon>Moraxellales</taxon>
        <taxon>Moraxellaceae</taxon>
        <taxon>Psychrobacter</taxon>
    </lineage>
</organism>